<evidence type="ECO:0000259" key="2">
    <source>
        <dbReference type="Pfam" id="PF01323"/>
    </source>
</evidence>
<gene>
    <name evidence="3" type="ORF">ABIE13_001877</name>
</gene>
<proteinExistence type="inferred from homology"/>
<accession>A0ABV2Q7D2</accession>
<dbReference type="InterPro" id="IPR001853">
    <property type="entry name" value="DSBA-like_thioredoxin_dom"/>
</dbReference>
<comment type="catalytic activity">
    <reaction evidence="1">
        <text>2-hydroxychromene-2-carboxylate = (3E)-4-(2-hydroxyphenyl)-2-oxobut-3-enoate</text>
        <dbReference type="Rhea" id="RHEA:27401"/>
        <dbReference type="ChEBI" id="CHEBI:59350"/>
        <dbReference type="ChEBI" id="CHEBI:59353"/>
        <dbReference type="EC" id="5.99.1.4"/>
    </reaction>
</comment>
<dbReference type="PANTHER" id="PTHR42943">
    <property type="entry name" value="GLUTATHIONE S-TRANSFERASE KAPPA"/>
    <property type="match status" value="1"/>
</dbReference>
<dbReference type="InterPro" id="IPR051924">
    <property type="entry name" value="GST_Kappa/NadH"/>
</dbReference>
<dbReference type="EMBL" id="JBEPSH010000003">
    <property type="protein sequence ID" value="MET4576768.1"/>
    <property type="molecule type" value="Genomic_DNA"/>
</dbReference>
<evidence type="ECO:0000313" key="4">
    <source>
        <dbReference type="Proteomes" id="UP001549320"/>
    </source>
</evidence>
<protein>
    <recommendedName>
        <fullName evidence="1">2-hydroxychromene-2-carboxylate isomerase</fullName>
        <ecNumber evidence="1">5.99.1.4</ecNumber>
    </recommendedName>
</protein>
<keyword evidence="4" id="KW-1185">Reference proteome</keyword>
<dbReference type="GO" id="GO:0016853">
    <property type="term" value="F:isomerase activity"/>
    <property type="evidence" value="ECO:0007669"/>
    <property type="project" value="UniProtKB-KW"/>
</dbReference>
<dbReference type="RefSeq" id="WP_354442831.1">
    <property type="nucleotide sequence ID" value="NZ_JBEPSH010000003.1"/>
</dbReference>
<comment type="similarity">
    <text evidence="1">Belongs to the GST superfamily. NadH family.</text>
</comment>
<feature type="domain" description="DSBA-like thioredoxin" evidence="2">
    <location>
        <begin position="8"/>
        <end position="197"/>
    </location>
</feature>
<dbReference type="InterPro" id="IPR036249">
    <property type="entry name" value="Thioredoxin-like_sf"/>
</dbReference>
<dbReference type="Proteomes" id="UP001549320">
    <property type="component" value="Unassembled WGS sequence"/>
</dbReference>
<reference evidence="3 4" key="1">
    <citation type="submission" date="2024-06" db="EMBL/GenBank/DDBJ databases">
        <title>Sorghum-associated microbial communities from plants grown in Nebraska, USA.</title>
        <authorList>
            <person name="Schachtman D."/>
        </authorList>
    </citation>
    <scope>NUCLEOTIDE SEQUENCE [LARGE SCALE GENOMIC DNA]</scope>
    <source>
        <strain evidence="3 4">2709</strain>
    </source>
</reference>
<organism evidence="3 4">
    <name type="scientific">Ottowia thiooxydans</name>
    <dbReference type="NCBI Taxonomy" id="219182"/>
    <lineage>
        <taxon>Bacteria</taxon>
        <taxon>Pseudomonadati</taxon>
        <taxon>Pseudomonadota</taxon>
        <taxon>Betaproteobacteria</taxon>
        <taxon>Burkholderiales</taxon>
        <taxon>Comamonadaceae</taxon>
        <taxon>Ottowia</taxon>
    </lineage>
</organism>
<comment type="caution">
    <text evidence="3">The sequence shown here is derived from an EMBL/GenBank/DDBJ whole genome shotgun (WGS) entry which is preliminary data.</text>
</comment>
<evidence type="ECO:0000256" key="1">
    <source>
        <dbReference type="PIRNR" id="PIRNR006386"/>
    </source>
</evidence>
<dbReference type="SUPFAM" id="SSF52833">
    <property type="entry name" value="Thioredoxin-like"/>
    <property type="match status" value="1"/>
</dbReference>
<dbReference type="PIRSF" id="PIRSF006386">
    <property type="entry name" value="HCCAis_GSTk"/>
    <property type="match status" value="1"/>
</dbReference>
<dbReference type="Pfam" id="PF01323">
    <property type="entry name" value="DSBA"/>
    <property type="match status" value="1"/>
</dbReference>
<dbReference type="InterPro" id="IPR014440">
    <property type="entry name" value="HCCAis_GSTk"/>
</dbReference>
<keyword evidence="1 3" id="KW-0413">Isomerase</keyword>
<dbReference type="Gene3D" id="3.40.30.10">
    <property type="entry name" value="Glutaredoxin"/>
    <property type="match status" value="1"/>
</dbReference>
<evidence type="ECO:0000313" key="3">
    <source>
        <dbReference type="EMBL" id="MET4576768.1"/>
    </source>
</evidence>
<sequence length="211" mass="23956">MSGQNERTVDVFIDLRSPYSYLAIQPARELANERGVVLDWWPFVTDFEAAYGGKVEERSPRDVAKLKYLYMDCRRLAKAQGLHIRATTKLWDATLASQALLFAKSKQRLWEFCDPLLAAFWRREFDLESPTQVAAALAAAGLNTEEWTGYQKSRAMYDLRFALARGEQLGVFGAPTFVWQGELFWGGDRLPLLQKTIGSDAQLDSTPPDRL</sequence>
<dbReference type="EC" id="5.99.1.4" evidence="1"/>
<dbReference type="PANTHER" id="PTHR42943:SF4">
    <property type="entry name" value="C2H2-TYPE DOMAIN-CONTAINING PROTEIN"/>
    <property type="match status" value="1"/>
</dbReference>
<name>A0ABV2Q7D2_9BURK</name>